<keyword evidence="2" id="KW-0812">Transmembrane</keyword>
<evidence type="ECO:0000256" key="1">
    <source>
        <dbReference type="PROSITE-ProRule" id="PRU00339"/>
    </source>
</evidence>
<dbReference type="SUPFAM" id="SSF48452">
    <property type="entry name" value="TPR-like"/>
    <property type="match status" value="1"/>
</dbReference>
<dbReference type="AlphaFoldDB" id="A0A411DIG1"/>
<dbReference type="InterPro" id="IPR011990">
    <property type="entry name" value="TPR-like_helical_dom_sf"/>
</dbReference>
<dbReference type="SUPFAM" id="SSF46894">
    <property type="entry name" value="C-terminal effector domain of the bipartite response regulators"/>
    <property type="match status" value="1"/>
</dbReference>
<feature type="transmembrane region" description="Helical" evidence="2">
    <location>
        <begin position="344"/>
        <end position="363"/>
    </location>
</feature>
<dbReference type="SMART" id="SM00028">
    <property type="entry name" value="TPR"/>
    <property type="match status" value="2"/>
</dbReference>
<keyword evidence="2" id="KW-0472">Membrane</keyword>
<accession>A0A411DIG1</accession>
<dbReference type="Gene3D" id="1.25.40.10">
    <property type="entry name" value="Tetratricopeptide repeat domain"/>
    <property type="match status" value="1"/>
</dbReference>
<sequence>MKIKFLLIILTFFYNFCYSQDNIKKQKAIDSMIMVVQDKGIYATKGSKEVLRICTEIYYQSKEIDYGKGMIQADLKMSEVYLNEQNYKAALEKILQGKSLAKEFEDNYSLAVCFIQEAAVYSELGYIKKSDKALDNALRLVHQIPLKETYLLKALINRTKAQNFQRSSVGVKDSALIYLYKGQEDIKKLDNKNPYKFFFMGIFATDLAEEYYRRNDFLKSEMHLNEFHKVMFKEKDQSNFIHYYILKGNIENKKKDYLQALEYFDKALGLNQKYRIYTLSLRDIYSGKAQSYLGLNDYKNQAIYSAKAKKITDSITIADQKLLNIAIDINEGDDPFIDKENKNYNYLIACTFIVLAGLIFYIFRYKIPHDHRSTKVSPEVNSSELQLKPFSPLQNEKSETEIESLRTLIQLAKNDDKAFLLKFSEVFPSFNQKLININPQLTHSDLEYCALIKLKFDTKEIARYKKVTINSVISKKYRIRKKLNISTDENMYTWMLNTL</sequence>
<evidence type="ECO:0000256" key="2">
    <source>
        <dbReference type="SAM" id="Phobius"/>
    </source>
</evidence>
<protein>
    <submittedName>
        <fullName evidence="3">Uncharacterized protein</fullName>
    </submittedName>
</protein>
<dbReference type="EMBL" id="CP035532">
    <property type="protein sequence ID" value="QBA20159.1"/>
    <property type="molecule type" value="Genomic_DNA"/>
</dbReference>
<dbReference type="PROSITE" id="PS50005">
    <property type="entry name" value="TPR"/>
    <property type="match status" value="1"/>
</dbReference>
<organism evidence="3">
    <name type="scientific">Chryseobacterium indologenes</name>
    <name type="common">Flavobacterium indologenes</name>
    <dbReference type="NCBI Taxonomy" id="253"/>
    <lineage>
        <taxon>Bacteria</taxon>
        <taxon>Pseudomonadati</taxon>
        <taxon>Bacteroidota</taxon>
        <taxon>Flavobacteriia</taxon>
        <taxon>Flavobacteriales</taxon>
        <taxon>Weeksellaceae</taxon>
        <taxon>Chryseobacterium group</taxon>
        <taxon>Chryseobacterium</taxon>
    </lineage>
</organism>
<gene>
    <name evidence="3" type="ORF">EU348_02850</name>
</gene>
<dbReference type="GO" id="GO:0003677">
    <property type="term" value="F:DNA binding"/>
    <property type="evidence" value="ECO:0007669"/>
    <property type="project" value="InterPro"/>
</dbReference>
<name>A0A411DIG1_CHRID</name>
<dbReference type="GO" id="GO:0006355">
    <property type="term" value="P:regulation of DNA-templated transcription"/>
    <property type="evidence" value="ECO:0007669"/>
    <property type="project" value="InterPro"/>
</dbReference>
<evidence type="ECO:0000313" key="3">
    <source>
        <dbReference type="EMBL" id="QBA20159.1"/>
    </source>
</evidence>
<keyword evidence="2" id="KW-1133">Transmembrane helix</keyword>
<dbReference type="InterPro" id="IPR019734">
    <property type="entry name" value="TPR_rpt"/>
</dbReference>
<dbReference type="InterPro" id="IPR016032">
    <property type="entry name" value="Sig_transdc_resp-reg_C-effctor"/>
</dbReference>
<keyword evidence="1" id="KW-0802">TPR repeat</keyword>
<feature type="repeat" description="TPR" evidence="1">
    <location>
        <begin position="241"/>
        <end position="274"/>
    </location>
</feature>
<reference evidence="3" key="1">
    <citation type="submission" date="2019-01" db="EMBL/GenBank/DDBJ databases">
        <title>Whole Genome Sequencing for Putative Detection of Antimicrobial Resistance and Potential Virulence Factors in Chryseobacterium indologenes isolated from Nile Tilapia in Tanzania.</title>
        <authorList>
            <person name="Mwega E."/>
            <person name="Mutoloki S."/>
            <person name="Mugimba K."/>
            <person name="Colquhoun D."/>
            <person name="Mdegela R."/>
            <person name="Evensen O."/>
            <person name="Wasteson Y."/>
        </authorList>
    </citation>
    <scope>NUCLEOTIDE SEQUENCE [LARGE SCALE GENOMIC DNA]</scope>
    <source>
        <strain evidence="3">StR 01</strain>
    </source>
</reference>
<proteinExistence type="predicted"/>